<dbReference type="Gene3D" id="3.30.60.20">
    <property type="match status" value="1"/>
</dbReference>
<keyword evidence="6 8" id="KW-0418">Kinase</keyword>
<dbReference type="EMBL" id="JBBNPP010000002">
    <property type="protein sequence ID" value="MEQ3346167.1"/>
    <property type="molecule type" value="Genomic_DNA"/>
</dbReference>
<evidence type="ECO:0000313" key="11">
    <source>
        <dbReference type="Proteomes" id="UP001491691"/>
    </source>
</evidence>
<organism evidence="10 11">
    <name type="scientific">Peptoniphilus senegalensis</name>
    <dbReference type="NCBI Taxonomy" id="1465757"/>
    <lineage>
        <taxon>Bacteria</taxon>
        <taxon>Bacillati</taxon>
        <taxon>Bacillota</taxon>
        <taxon>Tissierellia</taxon>
        <taxon>Tissierellales</taxon>
        <taxon>Peptoniphilaceae</taxon>
        <taxon>Peptoniphilus</taxon>
    </lineage>
</organism>
<keyword evidence="5 8" id="KW-0547">Nucleotide-binding</keyword>
<dbReference type="Pfam" id="PF00265">
    <property type="entry name" value="TK"/>
    <property type="match status" value="1"/>
</dbReference>
<evidence type="ECO:0000256" key="2">
    <source>
        <dbReference type="ARBA" id="ARBA00012118"/>
    </source>
</evidence>
<dbReference type="EC" id="2.7.1.21" evidence="2 8"/>
<comment type="caution">
    <text evidence="10">The sequence shown here is derived from an EMBL/GenBank/DDBJ whole genome shotgun (WGS) entry which is preliminary data.</text>
</comment>
<proteinExistence type="inferred from homology"/>
<evidence type="ECO:0000256" key="3">
    <source>
        <dbReference type="ARBA" id="ARBA00022634"/>
    </source>
</evidence>
<comment type="similarity">
    <text evidence="1 9">Belongs to the thymidine kinase family.</text>
</comment>
<dbReference type="Proteomes" id="UP001491691">
    <property type="component" value="Unassembled WGS sequence"/>
</dbReference>
<evidence type="ECO:0000256" key="9">
    <source>
        <dbReference type="RuleBase" id="RU004165"/>
    </source>
</evidence>
<keyword evidence="7 8" id="KW-0067">ATP-binding</keyword>
<sequence length="200" mass="23133">MHQYRGRMILHTGSMFSGKTSSLEKDLKRFSIANYKVVAFKPLIDKRYSREEIVTHDKISLKAIEIESSAEILDYAEKNSPEVIGIDEVQFLKDEPNEIEANLEKILEMGITIVMAGLDMDYMAKPFEIVKEVMPKVDYLNKHHAVCKRCGSDAWVSHRKIKSDKRVELGAVEEYEPLCRSCYRVAIEEDKLKENQEKFL</sequence>
<dbReference type="RefSeq" id="WP_026088821.1">
    <property type="nucleotide sequence ID" value="NZ_CABKRY010000001.1"/>
</dbReference>
<evidence type="ECO:0000256" key="7">
    <source>
        <dbReference type="ARBA" id="ARBA00022840"/>
    </source>
</evidence>
<accession>A0ABV1IZ36</accession>
<keyword evidence="4 8" id="KW-0808">Transferase</keyword>
<evidence type="ECO:0000256" key="5">
    <source>
        <dbReference type="ARBA" id="ARBA00022741"/>
    </source>
</evidence>
<protein>
    <recommendedName>
        <fullName evidence="2 8">Thymidine kinase</fullName>
        <ecNumber evidence="2 8">2.7.1.21</ecNumber>
    </recommendedName>
</protein>
<keyword evidence="11" id="KW-1185">Reference proteome</keyword>
<dbReference type="Gene3D" id="3.40.50.300">
    <property type="entry name" value="P-loop containing nucleotide triphosphate hydrolases"/>
    <property type="match status" value="1"/>
</dbReference>
<dbReference type="PANTHER" id="PTHR11441">
    <property type="entry name" value="THYMIDINE KINASE"/>
    <property type="match status" value="1"/>
</dbReference>
<dbReference type="InterPro" id="IPR020633">
    <property type="entry name" value="Thymidine_kinase_CS"/>
</dbReference>
<comment type="catalytic activity">
    <reaction evidence="8">
        <text>thymidine + ATP = dTMP + ADP + H(+)</text>
        <dbReference type="Rhea" id="RHEA:19129"/>
        <dbReference type="ChEBI" id="CHEBI:15378"/>
        <dbReference type="ChEBI" id="CHEBI:17748"/>
        <dbReference type="ChEBI" id="CHEBI:30616"/>
        <dbReference type="ChEBI" id="CHEBI:63528"/>
        <dbReference type="ChEBI" id="CHEBI:456216"/>
        <dbReference type="EC" id="2.7.1.21"/>
    </reaction>
</comment>
<evidence type="ECO:0000256" key="4">
    <source>
        <dbReference type="ARBA" id="ARBA00022679"/>
    </source>
</evidence>
<dbReference type="PIRSF" id="PIRSF035805">
    <property type="entry name" value="TK_cell"/>
    <property type="match status" value="1"/>
</dbReference>
<dbReference type="GO" id="GO:0016301">
    <property type="term" value="F:kinase activity"/>
    <property type="evidence" value="ECO:0007669"/>
    <property type="project" value="UniProtKB-KW"/>
</dbReference>
<gene>
    <name evidence="10" type="ORF">AAA073_01810</name>
</gene>
<evidence type="ECO:0000256" key="8">
    <source>
        <dbReference type="RuleBase" id="RU000544"/>
    </source>
</evidence>
<dbReference type="PROSITE" id="PS00603">
    <property type="entry name" value="TK_CELLULAR_TYPE"/>
    <property type="match status" value="1"/>
</dbReference>
<evidence type="ECO:0000256" key="6">
    <source>
        <dbReference type="ARBA" id="ARBA00022777"/>
    </source>
</evidence>
<dbReference type="PANTHER" id="PTHR11441:SF0">
    <property type="entry name" value="THYMIDINE KINASE, CYTOSOLIC"/>
    <property type="match status" value="1"/>
</dbReference>
<dbReference type="InterPro" id="IPR001267">
    <property type="entry name" value="Thymidine_kinase"/>
</dbReference>
<dbReference type="InterPro" id="IPR027417">
    <property type="entry name" value="P-loop_NTPase"/>
</dbReference>
<reference evidence="10 11" key="1">
    <citation type="submission" date="2024-04" db="EMBL/GenBank/DDBJ databases">
        <title>Human intestinal bacterial collection.</title>
        <authorList>
            <person name="Pauvert C."/>
            <person name="Hitch T.C.A."/>
            <person name="Clavel T."/>
        </authorList>
    </citation>
    <scope>NUCLEOTIDE SEQUENCE [LARGE SCALE GENOMIC DNA]</scope>
    <source>
        <strain evidence="10 11">CLA-SR-H019</strain>
    </source>
</reference>
<keyword evidence="3 8" id="KW-0237">DNA synthesis</keyword>
<name>A0ABV1IZ36_9FIRM</name>
<evidence type="ECO:0000313" key="10">
    <source>
        <dbReference type="EMBL" id="MEQ3346167.1"/>
    </source>
</evidence>
<dbReference type="SUPFAM" id="SSF57716">
    <property type="entry name" value="Glucocorticoid receptor-like (DNA-binding domain)"/>
    <property type="match status" value="1"/>
</dbReference>
<evidence type="ECO:0000256" key="1">
    <source>
        <dbReference type="ARBA" id="ARBA00007587"/>
    </source>
</evidence>
<dbReference type="SUPFAM" id="SSF52540">
    <property type="entry name" value="P-loop containing nucleoside triphosphate hydrolases"/>
    <property type="match status" value="1"/>
</dbReference>